<dbReference type="InterPro" id="IPR049551">
    <property type="entry name" value="PKS_DH_C"/>
</dbReference>
<dbReference type="Gene3D" id="3.40.50.12780">
    <property type="entry name" value="N-terminal domain of ligase-like"/>
    <property type="match status" value="1"/>
</dbReference>
<feature type="region of interest" description="Disordered" evidence="11">
    <location>
        <begin position="1844"/>
        <end position="1866"/>
    </location>
</feature>
<dbReference type="InterPro" id="IPR006162">
    <property type="entry name" value="Ppantetheine_attach_site"/>
</dbReference>
<dbReference type="Gene3D" id="3.10.129.110">
    <property type="entry name" value="Polyketide synthase dehydratase"/>
    <property type="match status" value="1"/>
</dbReference>
<evidence type="ECO:0000256" key="11">
    <source>
        <dbReference type="SAM" id="MobiDB-lite"/>
    </source>
</evidence>
<dbReference type="Gene3D" id="3.40.50.150">
    <property type="entry name" value="Vaccinia Virus protein VP39"/>
    <property type="match status" value="1"/>
</dbReference>
<dbReference type="GO" id="GO:0009403">
    <property type="term" value="P:toxin biosynthetic process"/>
    <property type="evidence" value="ECO:0007669"/>
    <property type="project" value="UniProtKB-ARBA"/>
</dbReference>
<feature type="compositionally biased region" description="Low complexity" evidence="11">
    <location>
        <begin position="2598"/>
        <end position="2610"/>
    </location>
</feature>
<evidence type="ECO:0000259" key="12">
    <source>
        <dbReference type="PROSITE" id="PS50075"/>
    </source>
</evidence>
<dbReference type="InterPro" id="IPR010071">
    <property type="entry name" value="AA_adenyl_dom"/>
</dbReference>
<dbReference type="Pfam" id="PF07993">
    <property type="entry name" value="NAD_binding_4"/>
    <property type="match status" value="1"/>
</dbReference>
<dbReference type="Pfam" id="PF16197">
    <property type="entry name" value="KAsynt_C_assoc"/>
    <property type="match status" value="1"/>
</dbReference>
<dbReference type="CDD" id="cd02440">
    <property type="entry name" value="AdoMet_MTases"/>
    <property type="match status" value="1"/>
</dbReference>
<evidence type="ECO:0000313" key="16">
    <source>
        <dbReference type="Proteomes" id="UP000803844"/>
    </source>
</evidence>
<dbReference type="InterPro" id="IPR013968">
    <property type="entry name" value="PKS_KR"/>
</dbReference>
<dbReference type="Gene3D" id="1.10.1200.10">
    <property type="entry name" value="ACP-like"/>
    <property type="match status" value="2"/>
</dbReference>
<feature type="domain" description="Ketosynthase family 3 (KS3)" evidence="13">
    <location>
        <begin position="15"/>
        <end position="460"/>
    </location>
</feature>
<dbReference type="Pfam" id="PF08242">
    <property type="entry name" value="Methyltransf_12"/>
    <property type="match status" value="1"/>
</dbReference>
<feature type="region of interest" description="C-terminal hotdog fold" evidence="10">
    <location>
        <begin position="1124"/>
        <end position="1277"/>
    </location>
</feature>
<dbReference type="CDD" id="cd00833">
    <property type="entry name" value="PKS"/>
    <property type="match status" value="1"/>
</dbReference>
<dbReference type="SMART" id="SM00827">
    <property type="entry name" value="PKS_AT"/>
    <property type="match status" value="1"/>
</dbReference>
<feature type="region of interest" description="Disordered" evidence="11">
    <location>
        <begin position="311"/>
        <end position="335"/>
    </location>
</feature>
<dbReference type="SUPFAM" id="SSF53335">
    <property type="entry name" value="S-adenosyl-L-methionine-dependent methyltransferases"/>
    <property type="match status" value="1"/>
</dbReference>
<dbReference type="SMART" id="SM00823">
    <property type="entry name" value="PKS_PP"/>
    <property type="match status" value="2"/>
</dbReference>
<keyword evidence="4" id="KW-0489">Methyltransferase</keyword>
<dbReference type="Pfam" id="PF00550">
    <property type="entry name" value="PP-binding"/>
    <property type="match status" value="2"/>
</dbReference>
<dbReference type="InterPro" id="IPR020845">
    <property type="entry name" value="AMP-binding_CS"/>
</dbReference>
<keyword evidence="3" id="KW-0436">Ligase</keyword>
<dbReference type="InterPro" id="IPR009081">
    <property type="entry name" value="PP-bd_ACP"/>
</dbReference>
<dbReference type="SMART" id="SM00826">
    <property type="entry name" value="PKS_DH"/>
    <property type="match status" value="1"/>
</dbReference>
<dbReference type="InterPro" id="IPR042104">
    <property type="entry name" value="PKS_dehydratase_sf"/>
</dbReference>
<dbReference type="FunFam" id="3.40.47.10:FF:000019">
    <property type="entry name" value="Polyketide synthase type I"/>
    <property type="match status" value="1"/>
</dbReference>
<dbReference type="Pfam" id="PF21089">
    <property type="entry name" value="PKS_DH_N"/>
    <property type="match status" value="1"/>
</dbReference>
<name>A0A9P4XSD1_CRYP1</name>
<keyword evidence="6" id="KW-0677">Repeat</keyword>
<evidence type="ECO:0000256" key="3">
    <source>
        <dbReference type="ARBA" id="ARBA00022598"/>
    </source>
</evidence>
<dbReference type="InterPro" id="IPR013120">
    <property type="entry name" value="FAR_NAD-bd"/>
</dbReference>
<dbReference type="Gene3D" id="3.30.300.30">
    <property type="match status" value="1"/>
</dbReference>
<dbReference type="RefSeq" id="XP_040770860.1">
    <property type="nucleotide sequence ID" value="XM_040918030.1"/>
</dbReference>
<dbReference type="InterPro" id="IPR013217">
    <property type="entry name" value="Methyltransf_12"/>
</dbReference>
<dbReference type="InterPro" id="IPR014043">
    <property type="entry name" value="Acyl_transferase_dom"/>
</dbReference>
<feature type="compositionally biased region" description="Polar residues" evidence="11">
    <location>
        <begin position="1844"/>
        <end position="1861"/>
    </location>
</feature>
<evidence type="ECO:0000256" key="9">
    <source>
        <dbReference type="ARBA" id="ARBA00029443"/>
    </source>
</evidence>
<dbReference type="CDD" id="cd19532">
    <property type="entry name" value="C_PKS-NRPS"/>
    <property type="match status" value="1"/>
</dbReference>
<dbReference type="GO" id="GO:0006633">
    <property type="term" value="P:fatty acid biosynthetic process"/>
    <property type="evidence" value="ECO:0007669"/>
    <property type="project" value="InterPro"/>
</dbReference>
<dbReference type="Gene3D" id="3.30.559.30">
    <property type="entry name" value="Nonribosomal peptide synthetase, condensation domain"/>
    <property type="match status" value="1"/>
</dbReference>
<evidence type="ECO:0000256" key="8">
    <source>
        <dbReference type="ARBA" id="ARBA00023268"/>
    </source>
</evidence>
<organism evidence="15 16">
    <name type="scientific">Cryphonectria parasitica (strain ATCC 38755 / EP155)</name>
    <dbReference type="NCBI Taxonomy" id="660469"/>
    <lineage>
        <taxon>Eukaryota</taxon>
        <taxon>Fungi</taxon>
        <taxon>Dikarya</taxon>
        <taxon>Ascomycota</taxon>
        <taxon>Pezizomycotina</taxon>
        <taxon>Sordariomycetes</taxon>
        <taxon>Sordariomycetidae</taxon>
        <taxon>Diaporthales</taxon>
        <taxon>Cryphonectriaceae</taxon>
        <taxon>Cryphonectria-Endothia species complex</taxon>
        <taxon>Cryphonectria</taxon>
    </lineage>
</organism>
<dbReference type="Pfam" id="PF02801">
    <property type="entry name" value="Ketoacyl-synt_C"/>
    <property type="match status" value="1"/>
</dbReference>
<dbReference type="PANTHER" id="PTHR43775:SF20">
    <property type="entry name" value="HYBRID PKS-NRPS SYNTHETASE APDA"/>
    <property type="match status" value="1"/>
</dbReference>
<feature type="active site" description="Proton donor; for dehydratase activity" evidence="10">
    <location>
        <position position="1185"/>
    </location>
</feature>
<feature type="region of interest" description="Disordered" evidence="11">
    <location>
        <begin position="2551"/>
        <end position="2614"/>
    </location>
</feature>
<evidence type="ECO:0000259" key="14">
    <source>
        <dbReference type="PROSITE" id="PS52019"/>
    </source>
</evidence>
<evidence type="ECO:0000256" key="1">
    <source>
        <dbReference type="ARBA" id="ARBA00022450"/>
    </source>
</evidence>
<dbReference type="InterPro" id="IPR050091">
    <property type="entry name" value="PKS_NRPS_Biosynth_Enz"/>
</dbReference>
<dbReference type="PROSITE" id="PS52019">
    <property type="entry name" value="PKS_MFAS_DH"/>
    <property type="match status" value="1"/>
</dbReference>
<dbReference type="Gene3D" id="3.40.47.10">
    <property type="match status" value="1"/>
</dbReference>
<dbReference type="Gene3D" id="3.40.366.10">
    <property type="entry name" value="Malonyl-Coenzyme A Acyl Carrier Protein, domain 2"/>
    <property type="match status" value="1"/>
</dbReference>
<evidence type="ECO:0000256" key="4">
    <source>
        <dbReference type="ARBA" id="ARBA00022603"/>
    </source>
</evidence>
<dbReference type="Pfam" id="PF00698">
    <property type="entry name" value="Acyl_transf_1"/>
    <property type="match status" value="1"/>
</dbReference>
<evidence type="ECO:0000256" key="10">
    <source>
        <dbReference type="PROSITE-ProRule" id="PRU01363"/>
    </source>
</evidence>
<dbReference type="InterPro" id="IPR020806">
    <property type="entry name" value="PKS_PP-bd"/>
</dbReference>
<dbReference type="Proteomes" id="UP000803844">
    <property type="component" value="Unassembled WGS sequence"/>
</dbReference>
<feature type="domain" description="Carrier" evidence="12">
    <location>
        <begin position="3612"/>
        <end position="3693"/>
    </location>
</feature>
<evidence type="ECO:0000256" key="6">
    <source>
        <dbReference type="ARBA" id="ARBA00022737"/>
    </source>
</evidence>
<dbReference type="Gene3D" id="3.30.559.10">
    <property type="entry name" value="Chloramphenicol acetyltransferase-like domain"/>
    <property type="match status" value="1"/>
</dbReference>
<keyword evidence="5" id="KW-0808">Transferase</keyword>
<feature type="region of interest" description="N-terminal hotdog fold" evidence="10">
    <location>
        <begin position="970"/>
        <end position="1109"/>
    </location>
</feature>
<keyword evidence="1" id="KW-0596">Phosphopantetheine</keyword>
<dbReference type="EMBL" id="MU032354">
    <property type="protein sequence ID" value="KAF3759881.1"/>
    <property type="molecule type" value="Genomic_DNA"/>
</dbReference>
<dbReference type="SUPFAM" id="SSF52777">
    <property type="entry name" value="CoA-dependent acyltransferases"/>
    <property type="match status" value="2"/>
</dbReference>
<dbReference type="InterPro" id="IPR016036">
    <property type="entry name" value="Malonyl_transacylase_ACP-bd"/>
</dbReference>
<keyword evidence="7" id="KW-0560">Oxidoreductase</keyword>
<dbReference type="GO" id="GO:0031177">
    <property type="term" value="F:phosphopantetheine binding"/>
    <property type="evidence" value="ECO:0007669"/>
    <property type="project" value="InterPro"/>
</dbReference>
<dbReference type="InterPro" id="IPR045851">
    <property type="entry name" value="AMP-bd_C_sf"/>
</dbReference>
<proteinExistence type="inferred from homology"/>
<reference evidence="15" key="1">
    <citation type="journal article" date="2020" name="Phytopathology">
        <title>Genome sequence of the chestnut blight fungus Cryphonectria parasitica EP155: A fundamental resource for an archetypical invasive plant pathogen.</title>
        <authorList>
            <person name="Crouch J.A."/>
            <person name="Dawe A."/>
            <person name="Aerts A."/>
            <person name="Barry K."/>
            <person name="Churchill A.C.L."/>
            <person name="Grimwood J."/>
            <person name="Hillman B."/>
            <person name="Milgroom M.G."/>
            <person name="Pangilinan J."/>
            <person name="Smith M."/>
            <person name="Salamov A."/>
            <person name="Schmutz J."/>
            <person name="Yadav J."/>
            <person name="Grigoriev I.V."/>
            <person name="Nuss D."/>
        </authorList>
    </citation>
    <scope>NUCLEOTIDE SEQUENCE</scope>
    <source>
        <strain evidence="15">EP155</strain>
    </source>
</reference>
<evidence type="ECO:0000256" key="7">
    <source>
        <dbReference type="ARBA" id="ARBA00023002"/>
    </source>
</evidence>
<dbReference type="SUPFAM" id="SSF47336">
    <property type="entry name" value="ACP-like"/>
    <property type="match status" value="2"/>
</dbReference>
<comment type="caution">
    <text evidence="15">The sequence shown here is derived from an EMBL/GenBank/DDBJ whole genome shotgun (WGS) entry which is preliminary data.</text>
</comment>
<dbReference type="InterPro" id="IPR020807">
    <property type="entry name" value="PKS_DH"/>
</dbReference>
<dbReference type="InterPro" id="IPR042099">
    <property type="entry name" value="ANL_N_sf"/>
</dbReference>
<dbReference type="InterPro" id="IPR032821">
    <property type="entry name" value="PKS_assoc"/>
</dbReference>
<dbReference type="GeneID" id="63835159"/>
<gene>
    <name evidence="15" type="ORF">M406DRAFT_269792</name>
</gene>
<dbReference type="SMART" id="SM00825">
    <property type="entry name" value="PKS_KS"/>
    <property type="match status" value="1"/>
</dbReference>
<feature type="domain" description="Carrier" evidence="12">
    <location>
        <begin position="2457"/>
        <end position="2532"/>
    </location>
</feature>
<dbReference type="GO" id="GO:0016491">
    <property type="term" value="F:oxidoreductase activity"/>
    <property type="evidence" value="ECO:0007669"/>
    <property type="project" value="UniProtKB-KW"/>
</dbReference>
<dbReference type="SUPFAM" id="SSF56801">
    <property type="entry name" value="Acetyl-CoA synthetase-like"/>
    <property type="match status" value="1"/>
</dbReference>
<dbReference type="GO" id="GO:0004312">
    <property type="term" value="F:fatty acid synthase activity"/>
    <property type="evidence" value="ECO:0007669"/>
    <property type="project" value="TreeGrafter"/>
</dbReference>
<evidence type="ECO:0000256" key="5">
    <source>
        <dbReference type="ARBA" id="ARBA00022679"/>
    </source>
</evidence>
<dbReference type="InterPro" id="IPR029063">
    <property type="entry name" value="SAM-dependent_MTases_sf"/>
</dbReference>
<dbReference type="InterPro" id="IPR018201">
    <property type="entry name" value="Ketoacyl_synth_AS"/>
</dbReference>
<keyword evidence="16" id="KW-1185">Reference proteome</keyword>
<dbReference type="InterPro" id="IPR001227">
    <property type="entry name" value="Ac_transferase_dom_sf"/>
</dbReference>
<evidence type="ECO:0000256" key="2">
    <source>
        <dbReference type="ARBA" id="ARBA00022553"/>
    </source>
</evidence>
<dbReference type="PROSITE" id="PS00606">
    <property type="entry name" value="KS3_1"/>
    <property type="match status" value="1"/>
</dbReference>
<keyword evidence="8" id="KW-0511">Multifunctional enzyme</keyword>
<dbReference type="InterPro" id="IPR016039">
    <property type="entry name" value="Thiolase-like"/>
</dbReference>
<dbReference type="InterPro" id="IPR020841">
    <property type="entry name" value="PKS_Beta-ketoAc_synthase_dom"/>
</dbReference>
<sequence>MPTNTTTTTTTAAGPEPIAIVGSACRFPGGASSPAALWELLQRPRDVGTDIPEDRFDLRGFYHPDGSHHGTTNVRQAYLLQEDLRQFDSTFFGISPNEADSIDPQHRLLLETVYEALEAGGHRVESLRGSDTAVYTGTMSVDFLDSFTRDPDAMPRYLATGVNRAILSNRVSYFFDWHGPSMTIDTACSSSLVALHQGVHTLRLGESRVALACGTQVILNPEPFIMESKLSMLSPTGRSRMWDADADGYARGEGVAAVVMKRLSDAVADGDHIECIIRETGSNQDGHSNGITVPSTEAQASLIRQTYARAGLDPARRPQDRPQFFEAHGTGTKAGDPREAAAIHQVFGPPQDVVSRSSPLSTTASEPPLYVGSIKTVIGHLEGAAGLAGVLKASAMVQGGAVLPNLLFHRLNPDIEPYYRGLQVPTQLLPWPELPDGVPRRVSVNSFGFGGSNAHAIVEQYCNASDPGPPAESTSSPDPAHIPVTPFVFSALSEASLVAQLQAYSEHLGSRDEINPHDLAWTLQARRSEFATRAAFSAATTSQLKSKIDAKLAELSKTPGAVLGVRARPGAARPGVLGVFTGQGAQWPAMGAQLIRSSAFARGRVQDLEDALATLPPADRPAWRLSEEMLAQGNASRVSEAVMSQPLCTALQILLVDLLREAGLRFAAVVGHSSGEIAAAYAAGFLSARDAIRIAYYRGQIVQKAQHGAMLAVGTSWEDANDLVRLRAFRGRLAVAAHNSSASVTISGDADAVVHAKKIFDEEKKFARLLKVEKAYHSHHMLPCGDAYMDALRACAIGAEPHQHGGDPSCAWFSSVAPSSNPIRSTEGLQDIYWRDNLASSVLFAEAIQNAVTSDEDISLVVEIGPHPALKGPAMQTISDARSEPLPYCGTLSRGAGDIEALSDTLGFLWQHLGSRSIDFQSFSQAFSGSGSAKPHLVVGLPSYQWNHGRSHWSEPRRSRRIRSRKQAPHEILGTLSPDSNAHDMRWSNVLKASEISWLSGHKLQGQTVFPAAGYVAMALEASRALESAAAPVELFELHDLSIPKAIPFDEADSMGVETLVALTGVQHHQGAAATAHFSCYALPITTAGSDRDMDLIATGTVRVVFGTPSADALSPPPQEDHSMFPADADRFYSSLADLGYGYSGPFRALRDIKRKLNHATALIDSYPYTDADLSTYLVHPSTLDTAFQLAMAACSAPGDGQLWSLHVPTSIQSIRVNPAVCASMPLAGVPVPARTAVDAAPQSFTASIDLLSDDRQSVMVRIEDLVIKPFAPATKADDRVTFTFTKFDLAAPDGSLVVEGVRPSADEVETFSACERIAYYYHRKWRSEITDAEWANGPPHQLLLRDWVNHTVSRVSAGQHPALKKEWSEDSAEDIKALARRHWEHVVIRIITAVGENMAAAVRGETTILEHMTADNMLTEYYEKGAGISTYHSFLGSMVRQLAHRYPRAKFIEIGAGTGGATGPVLEAAGSTMSSYTYTDISPAFFEQAAKSFATYSDKMAYRVLDIEKAPAAQGYEPHSYDIVIAFNVLHATHSLQATLANTRQLLRPGGYLILMEFTNNDAIRVGTTMAGLPGWWLGADDGRVFSPTVTTREWHSALRKSGFGGVDTATPEIDGITWPLSIIVAQAVDDRVQFLRRPLSSPSLAPARIESLVILGTGTLVSSRIAEELAELLEGFCDEVTVLDSLPTREEALALSPLSTFINLADLDTPIFRDMTKDKMECLQRMFDLAKHVLWVTHGAVVDQPYHMASIVFSRTVRREELHISLNHLDVSDPGRPDTSKAIAEHFLQLYALDEWEADRQLLWSKEPEAFLDAGQLKLPRLVPDPGQNARVNASRRTVTKTLPASSPSTNAEIVQSPTGSPPDVMEVVVPPGRVQGAEGHGPLAGVHSSSLMALGVAPDTFLFLAARTADDGSGAYILSLSATNSYRTAPVASFTVPVDARSKETSTDGLVVATAAELIVDSMLQNVSQGARILLNCSPQDAVLISALRCRAASKDVHLILTCDVGAAAEDAHSRDVTLLDPGARASQYHMRRALHVVRPTLYVDLALLGLEIARALPAGCRTVDAAAFFQRQSSLPKLLDGPALSQQLEAATARSLAAVASWRALPPGLVVSLHQIRDISTPHHATTAVCWPRDGLLEAHVRPLDARALFSPNKTYLLVGLSGQIGQSLCEFMVSNGAGCVCLTSRRPHVDERWLASVRTSGAEVKVLAMDVTDRSSAESVVSQIRASCPPIAGVAHGANILSDALFSRTTIDEMTRTLRPKIDGANNLDDIFRDDDLDFFVLFSSVSSLAGNIGQSAYVAGNGYLNGLARQRRKRGLAASAFDIGRVVGLGVIETVEQHVVDQLLALGLPPLGEADLQQAFAETILMGYPNPEDQRGVPHAVVTTTVRRFSDDEDGEVKGPWFSSPLFSHLITESAGIGLGRQSDEQGQASASALRISEQLSRATSMEQAGAVLRECFSAKLRVILQILDEEALDPSVPVVELGIDSLVAVEVRSWFLKELKVDVPVLKVVGGASIAELCEGVLEKLPREALSSLGKEEVKPSAAPAVKAAPAPLLPPPAGELSSASDRDSTQGAGSESLHHAPIPSRTSIATTPSPSRSVSPPTAELSAKSRRFLKTVPISFAQSRYWFLHQLLQDPRTSNVAACYHVQGNLRIADLERATRIVLARHEALRTCFVQDDADAAHAYQSILPRSPIQLRCEKASSIDEVNARFARLREHNFDLASGELLQMVLITLSPSSHYLLVHHHHIIMDGVSVQVFLADLEKAYSGQPLGPAPRQYPEFSVTQRQQFSEGTMAQELQYWRAVFPAGEQPPVLPLLPMARTRSRTVMKQFDTHEVQCTLEPDVAALIRLAAKKQASTPFHFYLAVFEAMLFRLTDAQELIIGMADAARNTGDTQNSIGFFLNLLALRFRRQLDQRFTEAINNARKTSHAALKSSRLPFDVLLTELGIARSSSHSPLFQAFIDYRQGSQEGKQPWANCQLVMLESTLGKTAYDVTLDVTDNPGSHALVTMRVQKSLYDTAAADLLLETYVHLLHAFASDQSVPSGTPPLFSQNMLTRAVEVGRGPVLVSDWPETLPHRIDQIAQQYPDRIALIDGLGAAPLTYSSMLSRIEAIAEALQEVQVGPGARVLVLQQAAADWVCSMLAIMRVGAVYVPMDLRNPATRLAAVAADCMPAAILADATTASDAPRLNAPQATIINISTVPSSPAGERRVTKNCASAAAPAAILYTSGSTGTPKGIVVSHAGLRNEIEGYTKTWKLGAERVLQQSAFTFDFASDELYTGLVNGGLVYIVPGSARSSPLDITEIIWKQGITYTRATPSEYLLWLQYGGENLRRASEWRFAFAGGETLTTTVAQELAALNNPQLRFFNSYGPAETSISSCKIEVDYRREASLARIPCGYSLPNYQTYIVDEKLQPQPVGMPGEICISGAGVSLGYLNNEPLSNRHFIPNPFATAEDLAQGWTRMYRTGDIGHLEADGALVFHRRVDGDTQVKIRGIRVDLADIESNIIAAGKGALREAVVTLREGDLLVAYVVFAPGQHTASDQSEAFLDRLLSQLPLPQYMVPVVAFPVDRLPLTSHAKVDRKAVQNMPLLHRKTKATNRHDDSSLTETMAQLKDIWQDVIGPRIHELGLDIGPLTNFFFVGGNSLLVIRLQSRIQQVFHIAVPLVKLLGANTLAEMAATIEEAVSVTLTIDWDKETALPRLPAFLADISASPLDYQQHAKTVLVTGGTGFLARHLVPMLAASPDISTIHCLAVREERPDRPRSLPDSNKITWHRGDLTMPLLGLEQDMFRSLAAQADVIVHLGAARSIWDSYHTLRASNVHPTQELVKLAAPRRIPIYFISTIAAAANSAATASIAAPSPTPSTDGADGYVATKWASERILARAADTLGIPCTVYRFLPASKPKPAPKRLMDELARFVDVLGCVPDPSGWAGRLYMIPADEVAQRLCAAVASGSNKERGAKAEQYQCDVTLTGDEIITHLCKQSGNESREQIPMLKWFGRIKKLGFDYFIASHEATVGGSVGEGGLGSRR</sequence>
<dbReference type="InterPro" id="IPR057326">
    <property type="entry name" value="KR_dom"/>
</dbReference>
<dbReference type="GO" id="GO:0016874">
    <property type="term" value="F:ligase activity"/>
    <property type="evidence" value="ECO:0007669"/>
    <property type="project" value="UniProtKB-KW"/>
</dbReference>
<dbReference type="PROSITE" id="PS52004">
    <property type="entry name" value="KS3_2"/>
    <property type="match status" value="1"/>
</dbReference>
<dbReference type="SUPFAM" id="SSF55048">
    <property type="entry name" value="Probable ACP-binding domain of malonyl-CoA ACP transacylase"/>
    <property type="match status" value="1"/>
</dbReference>
<evidence type="ECO:0000313" key="15">
    <source>
        <dbReference type="EMBL" id="KAF3759881.1"/>
    </source>
</evidence>
<dbReference type="InterPro" id="IPR049900">
    <property type="entry name" value="PKS_mFAS_DH"/>
</dbReference>
<feature type="domain" description="PKS/mFAS DH" evidence="14">
    <location>
        <begin position="970"/>
        <end position="1277"/>
    </location>
</feature>
<dbReference type="SUPFAM" id="SSF53901">
    <property type="entry name" value="Thiolase-like"/>
    <property type="match status" value="1"/>
</dbReference>
<dbReference type="GO" id="GO:0004315">
    <property type="term" value="F:3-oxoacyl-[acyl-carrier-protein] synthase activity"/>
    <property type="evidence" value="ECO:0007669"/>
    <property type="project" value="InterPro"/>
</dbReference>
<keyword evidence="2" id="KW-0597">Phosphoprotein</keyword>
<dbReference type="InterPro" id="IPR001242">
    <property type="entry name" value="Condensation_dom"/>
</dbReference>
<dbReference type="InterPro" id="IPR014030">
    <property type="entry name" value="Ketoacyl_synth_N"/>
</dbReference>
<dbReference type="InterPro" id="IPR036291">
    <property type="entry name" value="NAD(P)-bd_dom_sf"/>
</dbReference>
<dbReference type="GO" id="GO:0032259">
    <property type="term" value="P:methylation"/>
    <property type="evidence" value="ECO:0007669"/>
    <property type="project" value="UniProtKB-KW"/>
</dbReference>
<feature type="active site" description="Proton acceptor; for dehydratase activity" evidence="10">
    <location>
        <position position="1002"/>
    </location>
</feature>
<dbReference type="InterPro" id="IPR023213">
    <property type="entry name" value="CAT-like_dom_sf"/>
</dbReference>
<dbReference type="InterPro" id="IPR000873">
    <property type="entry name" value="AMP-dep_synth/lig_dom"/>
</dbReference>
<dbReference type="PANTHER" id="PTHR43775">
    <property type="entry name" value="FATTY ACID SYNTHASE"/>
    <property type="match status" value="1"/>
</dbReference>
<dbReference type="GO" id="GO:0008168">
    <property type="term" value="F:methyltransferase activity"/>
    <property type="evidence" value="ECO:0007669"/>
    <property type="project" value="UniProtKB-KW"/>
</dbReference>
<evidence type="ECO:0000259" key="13">
    <source>
        <dbReference type="PROSITE" id="PS52004"/>
    </source>
</evidence>
<accession>A0A9P4XSD1</accession>
<comment type="similarity">
    <text evidence="9">In the C-terminal section; belongs to the NRP synthetase family.</text>
</comment>
<dbReference type="Pfam" id="PF14765">
    <property type="entry name" value="PS-DH"/>
    <property type="match status" value="1"/>
</dbReference>
<dbReference type="PROSITE" id="PS00455">
    <property type="entry name" value="AMP_BINDING"/>
    <property type="match status" value="1"/>
</dbReference>
<dbReference type="PROSITE" id="PS50075">
    <property type="entry name" value="CARRIER"/>
    <property type="match status" value="2"/>
</dbReference>
<protein>
    <submittedName>
        <fullName evidence="15">Uncharacterized protein</fullName>
    </submittedName>
</protein>
<dbReference type="InterPro" id="IPR016035">
    <property type="entry name" value="Acyl_Trfase/lysoPLipase"/>
</dbReference>
<dbReference type="SUPFAM" id="SSF51735">
    <property type="entry name" value="NAD(P)-binding Rossmann-fold domains"/>
    <property type="match status" value="2"/>
</dbReference>
<dbReference type="SMART" id="SM00822">
    <property type="entry name" value="PKS_KR"/>
    <property type="match status" value="1"/>
</dbReference>
<dbReference type="InterPro" id="IPR014031">
    <property type="entry name" value="Ketoacyl_synth_C"/>
</dbReference>
<dbReference type="Pfam" id="PF08659">
    <property type="entry name" value="KR"/>
    <property type="match status" value="1"/>
</dbReference>
<dbReference type="InterPro" id="IPR036736">
    <property type="entry name" value="ACP-like_sf"/>
</dbReference>
<dbReference type="PROSITE" id="PS00012">
    <property type="entry name" value="PHOSPHOPANTETHEINE"/>
    <property type="match status" value="1"/>
</dbReference>
<dbReference type="Pfam" id="PF00501">
    <property type="entry name" value="AMP-binding"/>
    <property type="match status" value="1"/>
</dbReference>
<dbReference type="SUPFAM" id="SSF52151">
    <property type="entry name" value="FabD/lysophospholipase-like"/>
    <property type="match status" value="1"/>
</dbReference>
<dbReference type="OrthoDB" id="329835at2759"/>
<dbReference type="NCBIfam" id="TIGR01733">
    <property type="entry name" value="AA-adenyl-dom"/>
    <property type="match status" value="1"/>
</dbReference>
<dbReference type="Pfam" id="PF00668">
    <property type="entry name" value="Condensation"/>
    <property type="match status" value="1"/>
</dbReference>
<dbReference type="Gene3D" id="3.40.50.720">
    <property type="entry name" value="NAD(P)-binding Rossmann-like Domain"/>
    <property type="match status" value="2"/>
</dbReference>
<dbReference type="CDD" id="cd05930">
    <property type="entry name" value="A_NRPS"/>
    <property type="match status" value="1"/>
</dbReference>
<dbReference type="Pfam" id="PF00109">
    <property type="entry name" value="ketoacyl-synt"/>
    <property type="match status" value="1"/>
</dbReference>
<dbReference type="InterPro" id="IPR049552">
    <property type="entry name" value="PKS_DH_N"/>
</dbReference>